<organism evidence="2 3">
    <name type="scientific">Saccharothrix hoggarensis</name>
    <dbReference type="NCBI Taxonomy" id="913853"/>
    <lineage>
        <taxon>Bacteria</taxon>
        <taxon>Bacillati</taxon>
        <taxon>Actinomycetota</taxon>
        <taxon>Actinomycetes</taxon>
        <taxon>Pseudonocardiales</taxon>
        <taxon>Pseudonocardiaceae</taxon>
        <taxon>Saccharothrix</taxon>
    </lineage>
</organism>
<protein>
    <submittedName>
        <fullName evidence="2">Serine protease</fullName>
    </submittedName>
</protein>
<dbReference type="Gene3D" id="2.40.10.10">
    <property type="entry name" value="Trypsin-like serine proteases"/>
    <property type="match status" value="1"/>
</dbReference>
<keyword evidence="2" id="KW-0378">Hydrolase</keyword>
<dbReference type="SUPFAM" id="SSF50494">
    <property type="entry name" value="Trypsin-like serine proteases"/>
    <property type="match status" value="1"/>
</dbReference>
<dbReference type="InterPro" id="IPR043504">
    <property type="entry name" value="Peptidase_S1_PA_chymotrypsin"/>
</dbReference>
<comment type="caution">
    <text evidence="2">The sequence shown here is derived from an EMBL/GenBank/DDBJ whole genome shotgun (WGS) entry which is preliminary data.</text>
</comment>
<dbReference type="Proteomes" id="UP001597168">
    <property type="component" value="Unassembled WGS sequence"/>
</dbReference>
<dbReference type="Pfam" id="PF13365">
    <property type="entry name" value="Trypsin_2"/>
    <property type="match status" value="1"/>
</dbReference>
<keyword evidence="1" id="KW-0732">Signal</keyword>
<feature type="signal peptide" evidence="1">
    <location>
        <begin position="1"/>
        <end position="21"/>
    </location>
</feature>
<feature type="chain" id="PRO_5045339603" evidence="1">
    <location>
        <begin position="22"/>
        <end position="281"/>
    </location>
</feature>
<keyword evidence="3" id="KW-1185">Reference proteome</keyword>
<gene>
    <name evidence="2" type="ORF">ACFQ3T_24205</name>
</gene>
<proteinExistence type="predicted"/>
<sequence length="281" mass="29633">MRHLVAVLAAVLLLSVPAASATATSAAPPAPAAVEVDFTGIVSLRGCSGSVVRPPRHAPSDPALVLTNGHCVRLMSGTEVVVDEAADRTFTLLDRTGEGTLGTLRAARLLYATMSGTDVALYRLTSTYAEVEAMGTRVLELSPEHPAVGIDVRVVSGYWREIFACRADGYVHELREGPWTWRGSMRYTASCDTRGGTSGSPVVDVASGRVVAVNNTGNENGERCTRNNPCEVDETGAVTVRHGIRYGQQTHYVVPCLTGGGRVDLAAPGCGLPKPQPKPQP</sequence>
<accession>A0ABW3QZR7</accession>
<evidence type="ECO:0000313" key="2">
    <source>
        <dbReference type="EMBL" id="MFD1150248.1"/>
    </source>
</evidence>
<dbReference type="GO" id="GO:0008233">
    <property type="term" value="F:peptidase activity"/>
    <property type="evidence" value="ECO:0007669"/>
    <property type="project" value="UniProtKB-KW"/>
</dbReference>
<evidence type="ECO:0000256" key="1">
    <source>
        <dbReference type="SAM" id="SignalP"/>
    </source>
</evidence>
<dbReference type="InterPro" id="IPR009003">
    <property type="entry name" value="Peptidase_S1_PA"/>
</dbReference>
<reference evidence="3" key="1">
    <citation type="journal article" date="2019" name="Int. J. Syst. Evol. Microbiol.">
        <title>The Global Catalogue of Microorganisms (GCM) 10K type strain sequencing project: providing services to taxonomists for standard genome sequencing and annotation.</title>
        <authorList>
            <consortium name="The Broad Institute Genomics Platform"/>
            <consortium name="The Broad Institute Genome Sequencing Center for Infectious Disease"/>
            <person name="Wu L."/>
            <person name="Ma J."/>
        </authorList>
    </citation>
    <scope>NUCLEOTIDE SEQUENCE [LARGE SCALE GENOMIC DNA]</scope>
    <source>
        <strain evidence="3">CCUG 60214</strain>
    </source>
</reference>
<name>A0ABW3QZR7_9PSEU</name>
<evidence type="ECO:0000313" key="3">
    <source>
        <dbReference type="Proteomes" id="UP001597168"/>
    </source>
</evidence>
<dbReference type="EMBL" id="JBHTLK010000148">
    <property type="protein sequence ID" value="MFD1150248.1"/>
    <property type="molecule type" value="Genomic_DNA"/>
</dbReference>
<dbReference type="GO" id="GO:0006508">
    <property type="term" value="P:proteolysis"/>
    <property type="evidence" value="ECO:0007669"/>
    <property type="project" value="UniProtKB-KW"/>
</dbReference>
<dbReference type="RefSeq" id="WP_380726171.1">
    <property type="nucleotide sequence ID" value="NZ_JBHTLK010000148.1"/>
</dbReference>
<keyword evidence="2" id="KW-0645">Protease</keyword>